<organism evidence="2 3">
    <name type="scientific">Advenella mimigardefordensis (strain DSM 17166 / LMG 22922 / DPN7)</name>
    <dbReference type="NCBI Taxonomy" id="1247726"/>
    <lineage>
        <taxon>Bacteria</taxon>
        <taxon>Pseudomonadati</taxon>
        <taxon>Pseudomonadota</taxon>
        <taxon>Betaproteobacteria</taxon>
        <taxon>Burkholderiales</taxon>
        <taxon>Alcaligenaceae</taxon>
    </lineage>
</organism>
<proteinExistence type="predicted"/>
<reference evidence="2 3" key="1">
    <citation type="journal article" date="2014" name="Microbiology">
        <title>Unravelling the complete genome sequence of Advenella mimigardefordensis strain DPN7T and novel insights in the catabolism of the xenobiotic polythioester precursor 3,3'-dithiodipropionate.</title>
        <authorList>
            <person name="Wubbeler J.H."/>
            <person name="Hiessl S."/>
            <person name="Schuldes J."/>
            <person name="Thurmer A."/>
            <person name="Daniel R."/>
            <person name="Steinbuchel A."/>
        </authorList>
    </citation>
    <scope>NUCLEOTIDE SEQUENCE [LARGE SCALE GENOMIC DNA]</scope>
    <source>
        <strain evidence="3">DSM 17166 / LMG 22922 / DPN7</strain>
    </source>
</reference>
<protein>
    <submittedName>
        <fullName evidence="2">Uncharacterized protein</fullName>
    </submittedName>
</protein>
<keyword evidence="3" id="KW-1185">Reference proteome</keyword>
<gene>
    <name evidence="2" type="ORF">MIM_c00800</name>
</gene>
<feature type="compositionally biased region" description="Basic and acidic residues" evidence="1">
    <location>
        <begin position="31"/>
        <end position="45"/>
    </location>
</feature>
<name>W0PAX8_ADVMD</name>
<dbReference type="RefSeq" id="WP_025370780.1">
    <property type="nucleotide sequence ID" value="NZ_CP003915.1"/>
</dbReference>
<feature type="region of interest" description="Disordered" evidence="1">
    <location>
        <begin position="23"/>
        <end position="62"/>
    </location>
</feature>
<dbReference type="AlphaFoldDB" id="W0PAX8"/>
<dbReference type="EMBL" id="CP003915">
    <property type="protein sequence ID" value="AHG62183.1"/>
    <property type="molecule type" value="Genomic_DNA"/>
</dbReference>
<dbReference type="PATRIC" id="fig|1247726.3.peg.88"/>
<evidence type="ECO:0000313" key="2">
    <source>
        <dbReference type="EMBL" id="AHG62183.1"/>
    </source>
</evidence>
<evidence type="ECO:0000313" key="3">
    <source>
        <dbReference type="Proteomes" id="UP000019095"/>
    </source>
</evidence>
<accession>W0PAX8</accession>
<dbReference type="Proteomes" id="UP000019095">
    <property type="component" value="Chromosome"/>
</dbReference>
<dbReference type="HOGENOM" id="CLU_1944126_0_0_4"/>
<dbReference type="KEGG" id="amim:MIM_c00800"/>
<sequence length="129" mass="14761">MRINRADIDLWRARELQGTHRVNEAQPSSVPERRFDVRSGKPMTDRRRRVGNVDALDATPPLNSLLEETSGNVAILRHLIEQVLPTLPMSDDVRQCASALFIEDMEHHRRVLEAHSGEDKEMELDGKLE</sequence>
<dbReference type="STRING" id="1247726.MIM_c00800"/>
<evidence type="ECO:0000256" key="1">
    <source>
        <dbReference type="SAM" id="MobiDB-lite"/>
    </source>
</evidence>